<feature type="compositionally biased region" description="Basic residues" evidence="1">
    <location>
        <begin position="207"/>
        <end position="217"/>
    </location>
</feature>
<reference evidence="2" key="1">
    <citation type="submission" date="2023-03" db="EMBL/GenBank/DDBJ databases">
        <title>Massive genome expansion in bonnet fungi (Mycena s.s.) driven by repeated elements and novel gene families across ecological guilds.</title>
        <authorList>
            <consortium name="Lawrence Berkeley National Laboratory"/>
            <person name="Harder C.B."/>
            <person name="Miyauchi S."/>
            <person name="Viragh M."/>
            <person name="Kuo A."/>
            <person name="Thoen E."/>
            <person name="Andreopoulos B."/>
            <person name="Lu D."/>
            <person name="Skrede I."/>
            <person name="Drula E."/>
            <person name="Henrissat B."/>
            <person name="Morin E."/>
            <person name="Kohler A."/>
            <person name="Barry K."/>
            <person name="LaButti K."/>
            <person name="Morin E."/>
            <person name="Salamov A."/>
            <person name="Lipzen A."/>
            <person name="Mereny Z."/>
            <person name="Hegedus B."/>
            <person name="Baldrian P."/>
            <person name="Stursova M."/>
            <person name="Weitz H."/>
            <person name="Taylor A."/>
            <person name="Grigoriev I.V."/>
            <person name="Nagy L.G."/>
            <person name="Martin F."/>
            <person name="Kauserud H."/>
        </authorList>
    </citation>
    <scope>NUCLEOTIDE SEQUENCE</scope>
    <source>
        <strain evidence="2">9144</strain>
    </source>
</reference>
<keyword evidence="3" id="KW-1185">Reference proteome</keyword>
<dbReference type="AlphaFoldDB" id="A0AAD6YD19"/>
<accession>A0AAD6YD19</accession>
<dbReference type="Proteomes" id="UP001219525">
    <property type="component" value="Unassembled WGS sequence"/>
</dbReference>
<organism evidence="2 3">
    <name type="scientific">Mycena pura</name>
    <dbReference type="NCBI Taxonomy" id="153505"/>
    <lineage>
        <taxon>Eukaryota</taxon>
        <taxon>Fungi</taxon>
        <taxon>Dikarya</taxon>
        <taxon>Basidiomycota</taxon>
        <taxon>Agaricomycotina</taxon>
        <taxon>Agaricomycetes</taxon>
        <taxon>Agaricomycetidae</taxon>
        <taxon>Agaricales</taxon>
        <taxon>Marasmiineae</taxon>
        <taxon>Mycenaceae</taxon>
        <taxon>Mycena</taxon>
    </lineage>
</organism>
<feature type="region of interest" description="Disordered" evidence="1">
    <location>
        <begin position="195"/>
        <end position="230"/>
    </location>
</feature>
<evidence type="ECO:0000256" key="1">
    <source>
        <dbReference type="SAM" id="MobiDB-lite"/>
    </source>
</evidence>
<gene>
    <name evidence="2" type="ORF">GGX14DRAFT_620824</name>
</gene>
<protein>
    <submittedName>
        <fullName evidence="2">Uncharacterized protein</fullName>
    </submittedName>
</protein>
<sequence length="662" mass="72878">MASQTTRAPSAPALRQSLRDKARTFVATMHSIANSRRAQSRPNSRSIAFPVRALHCHTRTTALKHVLSPRLTSWPLDLVVVAVFTIKFPRSSPPARRQRTYTTDASLHSISSPLPVLPSLPARCSAPCDGLGAICWLVHRVSRLTAIELARKREEGRHQVHICAALAPHLPSHALIPLNHMFVHARRTLPPLAAARARGRSREGTAHARRQHRRRAHGGPSDGALSSNQKRGGAFEIRPRFWDDAVGWDGRMVFILALLPPAGALAALTAEAEAVRARHLCVRRGRGGAARGLPVAAREPADPCDMTQECSVSIASGTLSTALVPLYPVRWAFGFPRGVVQRPRRGLFVRSGHAVCEQRGGAGRAEPRGQRVPDDDTVRRFLRHNDVDDRVQRLAAQRGVQGLRRTQVAAGHLCTRTPPPLRNHRHGSSCVHGEYVQSALLVFCWRLWCQPAKTFAFGTKYWMERFGCRQRLLTRYRRLLCKFRLRSKSRFGNLMAATRQEKMAAQDGTRRHNRDTQHGFLSRIGEQAHTVVARVLQQRLLVLHKAVTDMFGYEMVLPMNTGTCSAAQRQSRCCTWLVNEGLVRALALGEVLAARALALGKVCARSDEGLVARALALCEVRACPGAGRGARRACPDARRGVRALASPLCAGTGCSTPLSSTR</sequence>
<comment type="caution">
    <text evidence="2">The sequence shown here is derived from an EMBL/GenBank/DDBJ whole genome shotgun (WGS) entry which is preliminary data.</text>
</comment>
<name>A0AAD6YD19_9AGAR</name>
<evidence type="ECO:0000313" key="3">
    <source>
        <dbReference type="Proteomes" id="UP001219525"/>
    </source>
</evidence>
<proteinExistence type="predicted"/>
<evidence type="ECO:0000313" key="2">
    <source>
        <dbReference type="EMBL" id="KAJ7212582.1"/>
    </source>
</evidence>
<dbReference type="EMBL" id="JARJCW010000023">
    <property type="protein sequence ID" value="KAJ7212582.1"/>
    <property type="molecule type" value="Genomic_DNA"/>
</dbReference>